<name>A0A0F9C4A2_9ZZZZ</name>
<sequence length="42" mass="4895">VFQRYPTDFQKVESPFTIDDLGGWDEASAQIIEGAWREAQRH</sequence>
<dbReference type="AlphaFoldDB" id="A0A0F9C4A2"/>
<protein>
    <submittedName>
        <fullName evidence="1">Uncharacterized protein</fullName>
    </submittedName>
</protein>
<reference evidence="1" key="1">
    <citation type="journal article" date="2015" name="Nature">
        <title>Complex archaea that bridge the gap between prokaryotes and eukaryotes.</title>
        <authorList>
            <person name="Spang A."/>
            <person name="Saw J.H."/>
            <person name="Jorgensen S.L."/>
            <person name="Zaremba-Niedzwiedzka K."/>
            <person name="Martijn J."/>
            <person name="Lind A.E."/>
            <person name="van Eijk R."/>
            <person name="Schleper C."/>
            <person name="Guy L."/>
            <person name="Ettema T.J."/>
        </authorList>
    </citation>
    <scope>NUCLEOTIDE SEQUENCE</scope>
</reference>
<evidence type="ECO:0000313" key="1">
    <source>
        <dbReference type="EMBL" id="KKK97289.1"/>
    </source>
</evidence>
<comment type="caution">
    <text evidence="1">The sequence shown here is derived from an EMBL/GenBank/DDBJ whole genome shotgun (WGS) entry which is preliminary data.</text>
</comment>
<gene>
    <name evidence="1" type="ORF">LCGC14_2654260</name>
</gene>
<organism evidence="1">
    <name type="scientific">marine sediment metagenome</name>
    <dbReference type="NCBI Taxonomy" id="412755"/>
    <lineage>
        <taxon>unclassified sequences</taxon>
        <taxon>metagenomes</taxon>
        <taxon>ecological metagenomes</taxon>
    </lineage>
</organism>
<dbReference type="EMBL" id="LAZR01046116">
    <property type="protein sequence ID" value="KKK97289.1"/>
    <property type="molecule type" value="Genomic_DNA"/>
</dbReference>
<accession>A0A0F9C4A2</accession>
<feature type="non-terminal residue" evidence="1">
    <location>
        <position position="1"/>
    </location>
</feature>
<proteinExistence type="predicted"/>